<dbReference type="OrthoDB" id="5833121at2759"/>
<gene>
    <name evidence="1" type="ORF">NLS_LOCUS656</name>
</gene>
<evidence type="ECO:0000313" key="1">
    <source>
        <dbReference type="EMBL" id="VDK69096.1"/>
    </source>
</evidence>
<protein>
    <submittedName>
        <fullName evidence="1">Uncharacterized protein</fullName>
    </submittedName>
</protein>
<keyword evidence="2" id="KW-1185">Reference proteome</keyword>
<organism evidence="1 2">
    <name type="scientific">Litomosoides sigmodontis</name>
    <name type="common">Filarial nematode worm</name>
    <dbReference type="NCBI Taxonomy" id="42156"/>
    <lineage>
        <taxon>Eukaryota</taxon>
        <taxon>Metazoa</taxon>
        <taxon>Ecdysozoa</taxon>
        <taxon>Nematoda</taxon>
        <taxon>Chromadorea</taxon>
        <taxon>Rhabditida</taxon>
        <taxon>Spirurina</taxon>
        <taxon>Spiruromorpha</taxon>
        <taxon>Filarioidea</taxon>
        <taxon>Onchocercidae</taxon>
        <taxon>Litomosoides</taxon>
    </lineage>
</organism>
<proteinExistence type="predicted"/>
<dbReference type="EMBL" id="UYRX01000017">
    <property type="protein sequence ID" value="VDK69096.1"/>
    <property type="molecule type" value="Genomic_DNA"/>
</dbReference>
<reference evidence="1 2" key="1">
    <citation type="submission" date="2018-08" db="EMBL/GenBank/DDBJ databases">
        <authorList>
            <person name="Laetsch R D."/>
            <person name="Stevens L."/>
            <person name="Kumar S."/>
            <person name="Blaxter L. M."/>
        </authorList>
    </citation>
    <scope>NUCLEOTIDE SEQUENCE [LARGE SCALE GENOMIC DNA]</scope>
</reference>
<evidence type="ECO:0000313" key="2">
    <source>
        <dbReference type="Proteomes" id="UP000277928"/>
    </source>
</evidence>
<name>A0A3P6S488_LITSI</name>
<dbReference type="AlphaFoldDB" id="A0A3P6S488"/>
<dbReference type="Proteomes" id="UP000277928">
    <property type="component" value="Unassembled WGS sequence"/>
</dbReference>
<dbReference type="OMA" id="YGIPYRE"/>
<sequence>MSISKDQSSNIGKSFFAKGWKRFALYGLIGSAVWHYVHYTIEFNEKVRKLEDRRDMAYIHWLKKHFPTLRQYGIPYRESSVDKK</sequence>
<accession>A0A3P6S488</accession>